<reference evidence="2" key="1">
    <citation type="submission" date="2016-09" db="EMBL/GenBank/DDBJ databases">
        <title>Acidihalobacter prosperus F5.</title>
        <authorList>
            <person name="Khaleque H.N."/>
            <person name="Ramsay J.P."/>
            <person name="Kaksonen A.H."/>
            <person name="Boxall N.J."/>
            <person name="Watkin E.L.J."/>
        </authorList>
    </citation>
    <scope>NUCLEOTIDE SEQUENCE [LARGE SCALE GENOMIC DNA]</scope>
    <source>
        <strain evidence="2">F5</strain>
    </source>
</reference>
<proteinExistence type="predicted"/>
<accession>A0A1D8IL37</accession>
<dbReference type="AlphaFoldDB" id="A0A1D8IL37"/>
<gene>
    <name evidence="1" type="ORF">BI364_02965</name>
</gene>
<sequence length="70" mass="7830">MPADALITVLPVLEVVNEYVEPTIVELLISVASATAEKLSVIAASKLRVRDFAYFIFSPVFQIERLFFEV</sequence>
<dbReference type="EMBL" id="CP017415">
    <property type="protein sequence ID" value="AOU97101.1"/>
    <property type="molecule type" value="Genomic_DNA"/>
</dbReference>
<keyword evidence="2" id="KW-1185">Reference proteome</keyword>
<dbReference type="KEGG" id="aprs:BI364_02965"/>
<dbReference type="Proteomes" id="UP000095401">
    <property type="component" value="Chromosome"/>
</dbReference>
<name>A0A1D8IL37_9GAMM</name>
<evidence type="ECO:0000313" key="2">
    <source>
        <dbReference type="Proteomes" id="UP000095401"/>
    </source>
</evidence>
<protein>
    <submittedName>
        <fullName evidence="1">Uncharacterized protein</fullName>
    </submittedName>
</protein>
<organism evidence="1 2">
    <name type="scientific">Acidihalobacter yilgarnensis</name>
    <dbReference type="NCBI Taxonomy" id="2819280"/>
    <lineage>
        <taxon>Bacteria</taxon>
        <taxon>Pseudomonadati</taxon>
        <taxon>Pseudomonadota</taxon>
        <taxon>Gammaproteobacteria</taxon>
        <taxon>Chromatiales</taxon>
        <taxon>Ectothiorhodospiraceae</taxon>
        <taxon>Acidihalobacter</taxon>
    </lineage>
</organism>
<evidence type="ECO:0000313" key="1">
    <source>
        <dbReference type="EMBL" id="AOU97101.1"/>
    </source>
</evidence>